<reference evidence="1" key="1">
    <citation type="submission" date="2020-08" db="EMBL/GenBank/DDBJ databases">
        <title>Multicomponent nature underlies the extraordinary mechanical properties of spider dragline silk.</title>
        <authorList>
            <person name="Kono N."/>
            <person name="Nakamura H."/>
            <person name="Mori M."/>
            <person name="Yoshida Y."/>
            <person name="Ohtoshi R."/>
            <person name="Malay A.D."/>
            <person name="Moran D.A.P."/>
            <person name="Tomita M."/>
            <person name="Numata K."/>
            <person name="Arakawa K."/>
        </authorList>
    </citation>
    <scope>NUCLEOTIDE SEQUENCE</scope>
</reference>
<dbReference type="EMBL" id="BMAW01082278">
    <property type="protein sequence ID" value="GFU28392.1"/>
    <property type="molecule type" value="Genomic_DNA"/>
</dbReference>
<protein>
    <submittedName>
        <fullName evidence="1">Uncharacterized protein</fullName>
    </submittedName>
</protein>
<keyword evidence="2" id="KW-1185">Reference proteome</keyword>
<accession>A0A8X6ULD7</accession>
<sequence>MRCSFTRSTHHHKKTHQVLSNVVYNILAAKNVSLASSFAYALNAGYAFMPSVEDLLVESLKKSPVLNVLACHEHESAPVPNGILVQKGIQEFVDKVQQQCWLEAQYSVRCTSLRRTHLPRGDLRLFPCHFLKPFMTGCQLIWKPFPL</sequence>
<dbReference type="AlphaFoldDB" id="A0A8X6ULD7"/>
<name>A0A8X6ULD7_NEPPI</name>
<gene>
    <name evidence="1" type="ORF">NPIL_173261</name>
</gene>
<dbReference type="Proteomes" id="UP000887013">
    <property type="component" value="Unassembled WGS sequence"/>
</dbReference>
<organism evidence="1 2">
    <name type="scientific">Nephila pilipes</name>
    <name type="common">Giant wood spider</name>
    <name type="synonym">Nephila maculata</name>
    <dbReference type="NCBI Taxonomy" id="299642"/>
    <lineage>
        <taxon>Eukaryota</taxon>
        <taxon>Metazoa</taxon>
        <taxon>Ecdysozoa</taxon>
        <taxon>Arthropoda</taxon>
        <taxon>Chelicerata</taxon>
        <taxon>Arachnida</taxon>
        <taxon>Araneae</taxon>
        <taxon>Araneomorphae</taxon>
        <taxon>Entelegynae</taxon>
        <taxon>Araneoidea</taxon>
        <taxon>Nephilidae</taxon>
        <taxon>Nephila</taxon>
    </lineage>
</organism>
<proteinExistence type="predicted"/>
<evidence type="ECO:0000313" key="1">
    <source>
        <dbReference type="EMBL" id="GFU28392.1"/>
    </source>
</evidence>
<evidence type="ECO:0000313" key="2">
    <source>
        <dbReference type="Proteomes" id="UP000887013"/>
    </source>
</evidence>
<comment type="caution">
    <text evidence="1">The sequence shown here is derived from an EMBL/GenBank/DDBJ whole genome shotgun (WGS) entry which is preliminary data.</text>
</comment>